<dbReference type="SUPFAM" id="SSF52091">
    <property type="entry name" value="SpoIIaa-like"/>
    <property type="match status" value="1"/>
</dbReference>
<dbReference type="GO" id="GO:0043856">
    <property type="term" value="F:anti-sigma factor antagonist activity"/>
    <property type="evidence" value="ECO:0007669"/>
    <property type="project" value="TreeGrafter"/>
</dbReference>
<dbReference type="Gene3D" id="3.30.750.24">
    <property type="entry name" value="STAS domain"/>
    <property type="match status" value="1"/>
</dbReference>
<dbReference type="STRING" id="652787.SAMN05216490_2020"/>
<dbReference type="AlphaFoldDB" id="A0A1H1VXD9"/>
<evidence type="ECO:0000313" key="3">
    <source>
        <dbReference type="Proteomes" id="UP000199679"/>
    </source>
</evidence>
<sequence length="111" mass="12583">MIKLIKDETNHLLIEITVSEANLENADAFKSQVIQLLDAHAKSLVIDFNKVEYIDSSFLGALVAVLKHAIAMKKEVILIGLKKDVHELLLLIRLDKVFKIYSNYKEALTHL</sequence>
<dbReference type="OrthoDB" id="9796076at2"/>
<protein>
    <submittedName>
        <fullName evidence="2">Anti-sigma B factor antagonist</fullName>
    </submittedName>
</protein>
<dbReference type="InterPro" id="IPR002645">
    <property type="entry name" value="STAS_dom"/>
</dbReference>
<proteinExistence type="predicted"/>
<organism evidence="2 3">
    <name type="scientific">Mucilaginibacter mallensis</name>
    <dbReference type="NCBI Taxonomy" id="652787"/>
    <lineage>
        <taxon>Bacteria</taxon>
        <taxon>Pseudomonadati</taxon>
        <taxon>Bacteroidota</taxon>
        <taxon>Sphingobacteriia</taxon>
        <taxon>Sphingobacteriales</taxon>
        <taxon>Sphingobacteriaceae</taxon>
        <taxon>Mucilaginibacter</taxon>
    </lineage>
</organism>
<name>A0A1H1VXD9_MUCMA</name>
<dbReference type="Proteomes" id="UP000199679">
    <property type="component" value="Chromosome I"/>
</dbReference>
<dbReference type="PROSITE" id="PS50801">
    <property type="entry name" value="STAS"/>
    <property type="match status" value="1"/>
</dbReference>
<dbReference type="RefSeq" id="WP_091371828.1">
    <property type="nucleotide sequence ID" value="NZ_LT629740.1"/>
</dbReference>
<dbReference type="PANTHER" id="PTHR33495">
    <property type="entry name" value="ANTI-SIGMA FACTOR ANTAGONIST TM_1081-RELATED-RELATED"/>
    <property type="match status" value="1"/>
</dbReference>
<evidence type="ECO:0000313" key="2">
    <source>
        <dbReference type="EMBL" id="SDS88739.1"/>
    </source>
</evidence>
<dbReference type="PANTHER" id="PTHR33495:SF2">
    <property type="entry name" value="ANTI-SIGMA FACTOR ANTAGONIST TM_1081-RELATED"/>
    <property type="match status" value="1"/>
</dbReference>
<dbReference type="CDD" id="cd07043">
    <property type="entry name" value="STAS_anti-anti-sigma_factors"/>
    <property type="match status" value="1"/>
</dbReference>
<dbReference type="InterPro" id="IPR036513">
    <property type="entry name" value="STAS_dom_sf"/>
</dbReference>
<accession>A0A1H1VXD9</accession>
<keyword evidence="3" id="KW-1185">Reference proteome</keyword>
<dbReference type="EMBL" id="LT629740">
    <property type="protein sequence ID" value="SDS88739.1"/>
    <property type="molecule type" value="Genomic_DNA"/>
</dbReference>
<evidence type="ECO:0000259" key="1">
    <source>
        <dbReference type="PROSITE" id="PS50801"/>
    </source>
</evidence>
<reference evidence="2 3" key="1">
    <citation type="submission" date="2016-10" db="EMBL/GenBank/DDBJ databases">
        <authorList>
            <person name="de Groot N.N."/>
        </authorList>
    </citation>
    <scope>NUCLEOTIDE SEQUENCE [LARGE SCALE GENOMIC DNA]</scope>
    <source>
        <strain evidence="2 3">MP1X4</strain>
    </source>
</reference>
<gene>
    <name evidence="2" type="ORF">SAMN05216490_2020</name>
</gene>
<feature type="domain" description="STAS" evidence="1">
    <location>
        <begin position="19"/>
        <end position="111"/>
    </location>
</feature>
<dbReference type="Pfam" id="PF01740">
    <property type="entry name" value="STAS"/>
    <property type="match status" value="1"/>
</dbReference>